<dbReference type="PANTHER" id="PTHR33693:SF3">
    <property type="entry name" value="TYPE-5 URACIL-DNA GLYCOSYLASE"/>
    <property type="match status" value="1"/>
</dbReference>
<name>A0ABS6HDU8_9PROT</name>
<protein>
    <submittedName>
        <fullName evidence="5">Uracil-DNA glycosylase</fullName>
    </submittedName>
</protein>
<gene>
    <name evidence="5" type="ORF">JJQ90_24510</name>
</gene>
<evidence type="ECO:0000259" key="4">
    <source>
        <dbReference type="SMART" id="SM00986"/>
    </source>
</evidence>
<proteinExistence type="predicted"/>
<dbReference type="InterPro" id="IPR044147">
    <property type="entry name" value="UdgB-like"/>
</dbReference>
<keyword evidence="1" id="KW-0227">DNA damage</keyword>
<keyword evidence="3" id="KW-0234">DNA repair</keyword>
<dbReference type="EMBL" id="JAERQM010000010">
    <property type="protein sequence ID" value="MBU8546905.1"/>
    <property type="molecule type" value="Genomic_DNA"/>
</dbReference>
<dbReference type="Pfam" id="PF03167">
    <property type="entry name" value="UDG"/>
    <property type="match status" value="1"/>
</dbReference>
<evidence type="ECO:0000313" key="5">
    <source>
        <dbReference type="EMBL" id="MBU8546905.1"/>
    </source>
</evidence>
<organism evidence="5 6">
    <name type="scientific">Falsiroseomonas oleicola</name>
    <dbReference type="NCBI Taxonomy" id="2801474"/>
    <lineage>
        <taxon>Bacteria</taxon>
        <taxon>Pseudomonadati</taxon>
        <taxon>Pseudomonadota</taxon>
        <taxon>Alphaproteobacteria</taxon>
        <taxon>Acetobacterales</taxon>
        <taxon>Roseomonadaceae</taxon>
        <taxon>Falsiroseomonas</taxon>
    </lineage>
</organism>
<keyword evidence="6" id="KW-1185">Reference proteome</keyword>
<feature type="domain" description="Uracil-DNA glycosylase-like" evidence="4">
    <location>
        <begin position="16"/>
        <end position="183"/>
    </location>
</feature>
<dbReference type="InterPro" id="IPR051536">
    <property type="entry name" value="UDG_Type-4/5"/>
</dbReference>
<dbReference type="PANTHER" id="PTHR33693">
    <property type="entry name" value="TYPE-5 URACIL-DNA GLYCOSYLASE"/>
    <property type="match status" value="1"/>
</dbReference>
<evidence type="ECO:0000256" key="1">
    <source>
        <dbReference type="ARBA" id="ARBA00022763"/>
    </source>
</evidence>
<reference evidence="5 6" key="1">
    <citation type="submission" date="2021-01" db="EMBL/GenBank/DDBJ databases">
        <title>Roseomonas sp. nov, a bacterium isolated from an oil production mixture in Yumen Oilfield.</title>
        <authorList>
            <person name="Wu D."/>
        </authorList>
    </citation>
    <scope>NUCLEOTIDE SEQUENCE [LARGE SCALE GENOMIC DNA]</scope>
    <source>
        <strain evidence="5 6">ROY-5-3</strain>
    </source>
</reference>
<sequence length="191" mass="20770">MANRAAWPDWHNGPVPCWGPRDAAILVAGLAPGVRGANRTGRPFTGDHAGKLLYATLLKYGLARGEYREDPADGMELLGVRIANAVRCVPPANLPTPAEITTCNRFFMAERASMPNLRVVLALGLVAHNAVMKSHRIPAARHRFAHGAMHALPDGTLLADSYHVSRYNTNTGRLTTEMFESVVAEILRRLG</sequence>
<evidence type="ECO:0000256" key="2">
    <source>
        <dbReference type="ARBA" id="ARBA00022801"/>
    </source>
</evidence>
<comment type="caution">
    <text evidence="5">The sequence shown here is derived from an EMBL/GenBank/DDBJ whole genome shotgun (WGS) entry which is preliminary data.</text>
</comment>
<accession>A0ABS6HDU8</accession>
<dbReference type="InterPro" id="IPR005122">
    <property type="entry name" value="Uracil-DNA_glycosylase-like"/>
</dbReference>
<dbReference type="SMART" id="SM00987">
    <property type="entry name" value="UreE_C"/>
    <property type="match status" value="1"/>
</dbReference>
<dbReference type="Proteomes" id="UP000689967">
    <property type="component" value="Unassembled WGS sequence"/>
</dbReference>
<evidence type="ECO:0000313" key="6">
    <source>
        <dbReference type="Proteomes" id="UP000689967"/>
    </source>
</evidence>
<evidence type="ECO:0000256" key="3">
    <source>
        <dbReference type="ARBA" id="ARBA00023204"/>
    </source>
</evidence>
<dbReference type="CDD" id="cd10031">
    <property type="entry name" value="UDG-F5_TTUDGB_like"/>
    <property type="match status" value="1"/>
</dbReference>
<dbReference type="SMART" id="SM00986">
    <property type="entry name" value="UDG"/>
    <property type="match status" value="1"/>
</dbReference>
<keyword evidence="2" id="KW-0378">Hydrolase</keyword>